<evidence type="ECO:0000313" key="2">
    <source>
        <dbReference type="Proteomes" id="UP000550660"/>
    </source>
</evidence>
<keyword evidence="2" id="KW-1185">Reference proteome</keyword>
<organism evidence="1 2">
    <name type="scientific">Trogon melanurus</name>
    <name type="common">Black-tailed trogon</name>
    <dbReference type="NCBI Taxonomy" id="56311"/>
    <lineage>
        <taxon>Eukaryota</taxon>
        <taxon>Metazoa</taxon>
        <taxon>Chordata</taxon>
        <taxon>Craniata</taxon>
        <taxon>Vertebrata</taxon>
        <taxon>Euteleostomi</taxon>
        <taxon>Archelosauria</taxon>
        <taxon>Archosauria</taxon>
        <taxon>Dinosauria</taxon>
        <taxon>Saurischia</taxon>
        <taxon>Theropoda</taxon>
        <taxon>Coelurosauria</taxon>
        <taxon>Aves</taxon>
        <taxon>Neognathae</taxon>
        <taxon>Neoaves</taxon>
        <taxon>Telluraves</taxon>
        <taxon>Coraciimorphae</taxon>
        <taxon>Trogoniformes</taxon>
        <taxon>Trogonidae</taxon>
        <taxon>Trogon</taxon>
    </lineage>
</organism>
<name>A0A7L0E1E4_TROML</name>
<dbReference type="Proteomes" id="UP000550660">
    <property type="component" value="Unassembled WGS sequence"/>
</dbReference>
<feature type="non-terminal residue" evidence="1">
    <location>
        <position position="78"/>
    </location>
</feature>
<dbReference type="EMBL" id="VXAG01000160">
    <property type="protein sequence ID" value="NXJ76691.1"/>
    <property type="molecule type" value="Genomic_DNA"/>
</dbReference>
<feature type="non-terminal residue" evidence="1">
    <location>
        <position position="1"/>
    </location>
</feature>
<dbReference type="InterPro" id="IPR013783">
    <property type="entry name" value="Ig-like_fold"/>
</dbReference>
<dbReference type="SUPFAM" id="SSF49265">
    <property type="entry name" value="Fibronectin type III"/>
    <property type="match status" value="1"/>
</dbReference>
<dbReference type="AlphaFoldDB" id="A0A7L0E1E4"/>
<dbReference type="Gene3D" id="2.60.40.10">
    <property type="entry name" value="Immunoglobulins"/>
    <property type="match status" value="1"/>
</dbReference>
<sequence length="78" mass="8813">GRSASTEFLVKIHGKHMFSCKLVCEDKKKLICGIDIESGNPPEEPRNVSCVQHGMDGHPVCTWERGRLTYIHTTYVIQ</sequence>
<reference evidence="1 2" key="1">
    <citation type="submission" date="2019-09" db="EMBL/GenBank/DDBJ databases">
        <title>Bird 10,000 Genomes (B10K) Project - Family phase.</title>
        <authorList>
            <person name="Zhang G."/>
        </authorList>
    </citation>
    <scope>NUCLEOTIDE SEQUENCE [LARGE SCALE GENOMIC DNA]</scope>
    <source>
        <strain evidence="1">B10K-DU-007-40</strain>
        <tissue evidence="1">Mixed tissue sample</tissue>
    </source>
</reference>
<proteinExistence type="predicted"/>
<evidence type="ECO:0000313" key="1">
    <source>
        <dbReference type="EMBL" id="NXJ76691.1"/>
    </source>
</evidence>
<dbReference type="InterPro" id="IPR036116">
    <property type="entry name" value="FN3_sf"/>
</dbReference>
<accession>A0A7L0E1E4</accession>
<comment type="caution">
    <text evidence="1">The sequence shown here is derived from an EMBL/GenBank/DDBJ whole genome shotgun (WGS) entry which is preliminary data.</text>
</comment>
<dbReference type="OrthoDB" id="10005435at2759"/>
<gene>
    <name evidence="1" type="primary">Il12rb2</name>
    <name evidence="1" type="ORF">TROMEL_R06345</name>
</gene>
<protein>
    <submittedName>
        <fullName evidence="1">I12R2 protein</fullName>
    </submittedName>
</protein>